<evidence type="ECO:0000313" key="6">
    <source>
        <dbReference type="Proteomes" id="UP001500736"/>
    </source>
</evidence>
<dbReference type="EMBL" id="BAAAGF010000001">
    <property type="protein sequence ID" value="GAA0736639.1"/>
    <property type="molecule type" value="Genomic_DNA"/>
</dbReference>
<dbReference type="Pfam" id="PF18884">
    <property type="entry name" value="TSP3_bac"/>
    <property type="match status" value="3"/>
</dbReference>
<comment type="subcellular location">
    <subcellularLocation>
        <location evidence="1">Secreted</location>
    </subcellularLocation>
</comment>
<accession>A0ABN1JDM7</accession>
<dbReference type="RefSeq" id="WP_343795184.1">
    <property type="nucleotide sequence ID" value="NZ_BAAAGF010000001.1"/>
</dbReference>
<evidence type="ECO:0008006" key="7">
    <source>
        <dbReference type="Google" id="ProtNLM"/>
    </source>
</evidence>
<evidence type="ECO:0000256" key="3">
    <source>
        <dbReference type="ARBA" id="ARBA00022729"/>
    </source>
</evidence>
<name>A0ABN1JDM7_9FLAO</name>
<sequence>MKKIAFITILSLFALNCSNDSDNETEQINPQDIDGDGVTNHQEVIDGTDPEIQCSFVLEHQYYPDTSNSWRNSDCDGDGVINKDELDYNNDEIIDQNFTSPQDKCDFVFSHQTVEPKDHWYNFDCDGDGVSNGTERIDQTDPTDNCEFVLSSQNLEPDIFWNFADCDEDGRNNQLELTENTDPLDPTDFSGMGTNLLILKNYFVNRYAPVIGGPFVNEDILDSQEYFSLNSGTHRFDSYENENGNNVTFDYDVNNRLVSVSQIFGVNTTTVNYEYNSNSQVIATTTQSGSLTSVIQYQYSGSTISGYNQNNELILNIQLNANGKIQSRTYYTYTDNSLPNYSISHYSYDNSNRLIEKLTDQYLYIESTQSYTITNGVSGSTWEYQETSQNPIREATNTILTHIYLTPLISQAVSLNEASYSNEQFSSVSSYYPNATNGGFYNSTYNDFINQQNGFPLHVSDSWSTNDGEGQIRSLYYYE</sequence>
<keyword evidence="3" id="KW-0732">Signal</keyword>
<reference evidence="5 6" key="1">
    <citation type="journal article" date="2019" name="Int. J. Syst. Evol. Microbiol.">
        <title>The Global Catalogue of Microorganisms (GCM) 10K type strain sequencing project: providing services to taxonomists for standard genome sequencing and annotation.</title>
        <authorList>
            <consortium name="The Broad Institute Genomics Platform"/>
            <consortium name="The Broad Institute Genome Sequencing Center for Infectious Disease"/>
            <person name="Wu L."/>
            <person name="Ma J."/>
        </authorList>
    </citation>
    <scope>NUCLEOTIDE SEQUENCE [LARGE SCALE GENOMIC DNA]</scope>
    <source>
        <strain evidence="5 6">JCM 15976</strain>
    </source>
</reference>
<evidence type="ECO:0000313" key="5">
    <source>
        <dbReference type="EMBL" id="GAA0736639.1"/>
    </source>
</evidence>
<keyword evidence="4" id="KW-0106">Calcium</keyword>
<dbReference type="Proteomes" id="UP001500736">
    <property type="component" value="Unassembled WGS sequence"/>
</dbReference>
<protein>
    <recommendedName>
        <fullName evidence="7">YD repeat-containing protein</fullName>
    </recommendedName>
</protein>
<dbReference type="InterPro" id="IPR018247">
    <property type="entry name" value="EF_Hand_1_Ca_BS"/>
</dbReference>
<dbReference type="PROSITE" id="PS00018">
    <property type="entry name" value="EF_HAND_1"/>
    <property type="match status" value="1"/>
</dbReference>
<evidence type="ECO:0000256" key="2">
    <source>
        <dbReference type="ARBA" id="ARBA00022525"/>
    </source>
</evidence>
<gene>
    <name evidence="5" type="ORF">GCM10009431_02670</name>
</gene>
<proteinExistence type="predicted"/>
<keyword evidence="2" id="KW-0964">Secreted</keyword>
<keyword evidence="6" id="KW-1185">Reference proteome</keyword>
<evidence type="ECO:0000256" key="4">
    <source>
        <dbReference type="ARBA" id="ARBA00022837"/>
    </source>
</evidence>
<dbReference type="InterPro" id="IPR059100">
    <property type="entry name" value="TSP3_bac"/>
</dbReference>
<organism evidence="5 6">
    <name type="scientific">Gaetbulibacter jejuensis</name>
    <dbReference type="NCBI Taxonomy" id="584607"/>
    <lineage>
        <taxon>Bacteria</taxon>
        <taxon>Pseudomonadati</taxon>
        <taxon>Bacteroidota</taxon>
        <taxon>Flavobacteriia</taxon>
        <taxon>Flavobacteriales</taxon>
        <taxon>Flavobacteriaceae</taxon>
        <taxon>Gaetbulibacter</taxon>
    </lineage>
</organism>
<evidence type="ECO:0000256" key="1">
    <source>
        <dbReference type="ARBA" id="ARBA00004613"/>
    </source>
</evidence>
<comment type="caution">
    <text evidence="5">The sequence shown here is derived from an EMBL/GenBank/DDBJ whole genome shotgun (WGS) entry which is preliminary data.</text>
</comment>